<dbReference type="EMBL" id="JBEVYD010000005">
    <property type="protein sequence ID" value="KAL3232193.1"/>
    <property type="molecule type" value="Genomic_DNA"/>
</dbReference>
<keyword evidence="1" id="KW-0472">Membrane</keyword>
<feature type="transmembrane region" description="Helical" evidence="1">
    <location>
        <begin position="20"/>
        <end position="38"/>
    </location>
</feature>
<organism evidence="2 3">
    <name type="scientific">Nakaseomyces bracarensis</name>
    <dbReference type="NCBI Taxonomy" id="273131"/>
    <lineage>
        <taxon>Eukaryota</taxon>
        <taxon>Fungi</taxon>
        <taxon>Dikarya</taxon>
        <taxon>Ascomycota</taxon>
        <taxon>Saccharomycotina</taxon>
        <taxon>Saccharomycetes</taxon>
        <taxon>Saccharomycetales</taxon>
        <taxon>Saccharomycetaceae</taxon>
        <taxon>Nakaseomyces</taxon>
    </lineage>
</organism>
<accession>A0ABR4NU60</accession>
<gene>
    <name evidence="2" type="ORF">RNJ44_04109</name>
</gene>
<proteinExistence type="predicted"/>
<keyword evidence="3" id="KW-1185">Reference proteome</keyword>
<evidence type="ECO:0000256" key="1">
    <source>
        <dbReference type="SAM" id="Phobius"/>
    </source>
</evidence>
<reference evidence="2 3" key="1">
    <citation type="submission" date="2024-05" db="EMBL/GenBank/DDBJ databases">
        <title>Long read based assembly of the Candida bracarensis genome reveals expanded adhesin content.</title>
        <authorList>
            <person name="Marcet-Houben M."/>
            <person name="Ksiezopolska E."/>
            <person name="Gabaldon T."/>
        </authorList>
    </citation>
    <scope>NUCLEOTIDE SEQUENCE [LARGE SCALE GENOMIC DNA]</scope>
    <source>
        <strain evidence="2 3">CBM6</strain>
    </source>
</reference>
<comment type="caution">
    <text evidence="2">The sequence shown here is derived from an EMBL/GenBank/DDBJ whole genome shotgun (WGS) entry which is preliminary data.</text>
</comment>
<dbReference type="Proteomes" id="UP001623330">
    <property type="component" value="Unassembled WGS sequence"/>
</dbReference>
<keyword evidence="1" id="KW-0812">Transmembrane</keyword>
<dbReference type="Gene3D" id="3.40.30.10">
    <property type="entry name" value="Glutaredoxin"/>
    <property type="match status" value="1"/>
</dbReference>
<keyword evidence="1" id="KW-1133">Transmembrane helix</keyword>
<evidence type="ECO:0000313" key="2">
    <source>
        <dbReference type="EMBL" id="KAL3232193.1"/>
    </source>
</evidence>
<protein>
    <submittedName>
        <fullName evidence="2">Pheromone-regulated membrane protein 4</fullName>
    </submittedName>
</protein>
<name>A0ABR4NU60_9SACH</name>
<sequence length="235" mass="26217">MSREKKINNVEKVRVRRVLFATMILCTVVLFLFGGQLLEVLSIKPINSLKSDTVSRGVDSASTTTATTLAGDVMVRKSNKAGSGTSVNRDGVTIEYDPEMMFKQIINTSPAVLFVRSSEHDSIVLRKLLTTDYEITPELLIVDLDMHKNGVLLEQYILENKVKPSKKKNMLLQNTASIPMEKKAPYLFVNGVSLVNTNLGEDVMKLHSKNQFLTKLKAYAGENVVFHKRDLPSNS</sequence>
<evidence type="ECO:0000313" key="3">
    <source>
        <dbReference type="Proteomes" id="UP001623330"/>
    </source>
</evidence>